<dbReference type="Pfam" id="PF06966">
    <property type="entry name" value="DUF1295"/>
    <property type="match status" value="1"/>
</dbReference>
<feature type="transmembrane region" description="Helical" evidence="1">
    <location>
        <begin position="6"/>
        <end position="27"/>
    </location>
</feature>
<evidence type="ECO:0000256" key="1">
    <source>
        <dbReference type="SAM" id="Phobius"/>
    </source>
</evidence>
<keyword evidence="3" id="KW-1185">Reference proteome</keyword>
<comment type="caution">
    <text evidence="2">The sequence shown here is derived from an EMBL/GenBank/DDBJ whole genome shotgun (WGS) entry which is preliminary data.</text>
</comment>
<feature type="transmembrane region" description="Helical" evidence="1">
    <location>
        <begin position="64"/>
        <end position="87"/>
    </location>
</feature>
<feature type="transmembrane region" description="Helical" evidence="1">
    <location>
        <begin position="111"/>
        <end position="135"/>
    </location>
</feature>
<reference evidence="2" key="1">
    <citation type="submission" date="2021-01" db="EMBL/GenBank/DDBJ databases">
        <authorList>
            <consortium name="Genoscope - CEA"/>
            <person name="William W."/>
        </authorList>
    </citation>
    <scope>NUCLEOTIDE SEQUENCE</scope>
</reference>
<evidence type="ECO:0000313" key="3">
    <source>
        <dbReference type="Proteomes" id="UP000692954"/>
    </source>
</evidence>
<protein>
    <recommendedName>
        <fullName evidence="4">Steroid 5-alpha reductase C-terminal domain-containing protein</fullName>
    </recommendedName>
</protein>
<accession>A0A8S1JYZ9</accession>
<organism evidence="2 3">
    <name type="scientific">Paramecium sonneborni</name>
    <dbReference type="NCBI Taxonomy" id="65129"/>
    <lineage>
        <taxon>Eukaryota</taxon>
        <taxon>Sar</taxon>
        <taxon>Alveolata</taxon>
        <taxon>Ciliophora</taxon>
        <taxon>Intramacronucleata</taxon>
        <taxon>Oligohymenophorea</taxon>
        <taxon>Peniculida</taxon>
        <taxon>Parameciidae</taxon>
        <taxon>Paramecium</taxon>
    </lineage>
</organism>
<dbReference type="EMBL" id="CAJJDN010000002">
    <property type="protein sequence ID" value="CAD8047701.1"/>
    <property type="molecule type" value="Genomic_DNA"/>
</dbReference>
<feature type="transmembrane region" description="Helical" evidence="1">
    <location>
        <begin position="150"/>
        <end position="169"/>
    </location>
</feature>
<name>A0A8S1JYZ9_9CILI</name>
<gene>
    <name evidence="2" type="ORF">PSON_ATCC_30995.1.T0020581</name>
</gene>
<proteinExistence type="predicted"/>
<dbReference type="PANTHER" id="PTHR32251:SF15">
    <property type="entry name" value="3-OXO-5-ALPHA-STEROID 4-DEHYDROGENASE (DUF1295)"/>
    <property type="match status" value="1"/>
</dbReference>
<dbReference type="Proteomes" id="UP000692954">
    <property type="component" value="Unassembled WGS sequence"/>
</dbReference>
<dbReference type="PANTHER" id="PTHR32251">
    <property type="entry name" value="3-OXO-5-ALPHA-STEROID 4-DEHYDROGENASE"/>
    <property type="match status" value="1"/>
</dbReference>
<dbReference type="OrthoDB" id="201504at2759"/>
<dbReference type="GO" id="GO:0016020">
    <property type="term" value="C:membrane"/>
    <property type="evidence" value="ECO:0007669"/>
    <property type="project" value="TreeGrafter"/>
</dbReference>
<evidence type="ECO:0008006" key="4">
    <source>
        <dbReference type="Google" id="ProtNLM"/>
    </source>
</evidence>
<dbReference type="InterPro" id="IPR010721">
    <property type="entry name" value="UstE-like"/>
</dbReference>
<dbReference type="AlphaFoldDB" id="A0A8S1JYZ9"/>
<feature type="transmembrane region" description="Helical" evidence="1">
    <location>
        <begin position="39"/>
        <end position="58"/>
    </location>
</feature>
<keyword evidence="1" id="KW-0472">Membrane</keyword>
<keyword evidence="1" id="KW-1133">Transmembrane helix</keyword>
<feature type="transmembrane region" description="Helical" evidence="1">
    <location>
        <begin position="204"/>
        <end position="223"/>
    </location>
</feature>
<keyword evidence="1" id="KW-0812">Transmembrane</keyword>
<feature type="transmembrane region" description="Helical" evidence="1">
    <location>
        <begin position="229"/>
        <end position="246"/>
    </location>
</feature>
<evidence type="ECO:0000313" key="2">
    <source>
        <dbReference type="EMBL" id="CAD8047701.1"/>
    </source>
</evidence>
<sequence length="271" mass="31511">MIDFVEVALTWGLPAILIDQVLFFFAYKIAGDQICMVDVAYPISHLVAGIVYCIFSEISLTSKIIYIILVILWSMRLAGFICIYRVIGGYRDERFENIFNEFNNDKLKKNLMVLVQFLFQGIFIFVTSIPLYFLFQNNLEWNYDFEGLKIMNYITLSIIPFCICFEAIADIQLERFKKLQLQGLIPKTEVMETGLWKKSRHPNLFFDLIAWTCFALSGIYNAISVCSLFGPLILFCAMVFVTIPITEAHMKQKRGEAFDQYVQRTNKFLIF</sequence>